<feature type="domain" description="DUF11" evidence="5">
    <location>
        <begin position="630"/>
        <end position="750"/>
    </location>
</feature>
<dbReference type="PANTHER" id="PTHR34819:SF3">
    <property type="entry name" value="CELL SURFACE PROTEIN"/>
    <property type="match status" value="1"/>
</dbReference>
<name>A0A517MIZ2_9BACT</name>
<feature type="domain" description="DUF11" evidence="5">
    <location>
        <begin position="1134"/>
        <end position="1251"/>
    </location>
</feature>
<dbReference type="Pfam" id="PF01345">
    <property type="entry name" value="DUF11"/>
    <property type="match status" value="6"/>
</dbReference>
<dbReference type="EMBL" id="CP036262">
    <property type="protein sequence ID" value="QDS94853.1"/>
    <property type="molecule type" value="Genomic_DNA"/>
</dbReference>
<dbReference type="Pfam" id="PF17210">
    <property type="entry name" value="SdrD_B"/>
    <property type="match status" value="2"/>
</dbReference>
<dbReference type="InterPro" id="IPR047589">
    <property type="entry name" value="DUF11_rpt"/>
</dbReference>
<keyword evidence="8" id="KW-1185">Reference proteome</keyword>
<feature type="region of interest" description="Disordered" evidence="4">
    <location>
        <begin position="440"/>
        <end position="460"/>
    </location>
</feature>
<dbReference type="OrthoDB" id="158862at2"/>
<dbReference type="InterPro" id="IPR051172">
    <property type="entry name" value="Chlamydia_OmcB"/>
</dbReference>
<evidence type="ECO:0000259" key="6">
    <source>
        <dbReference type="Pfam" id="PF17210"/>
    </source>
</evidence>
<protein>
    <submittedName>
        <fullName evidence="7">Serine-aspartate repeat-containing protein F</fullName>
    </submittedName>
</protein>
<organism evidence="7 8">
    <name type="scientific">Roseimaritima multifibrata</name>
    <dbReference type="NCBI Taxonomy" id="1930274"/>
    <lineage>
        <taxon>Bacteria</taxon>
        <taxon>Pseudomonadati</taxon>
        <taxon>Planctomycetota</taxon>
        <taxon>Planctomycetia</taxon>
        <taxon>Pirellulales</taxon>
        <taxon>Pirellulaceae</taxon>
        <taxon>Roseimaritima</taxon>
    </lineage>
</organism>
<keyword evidence="3" id="KW-0732">Signal</keyword>
<evidence type="ECO:0000256" key="4">
    <source>
        <dbReference type="SAM" id="MobiDB-lite"/>
    </source>
</evidence>
<sequence>MVFSQLFNFRRSQARPKTGQRRRLKLERLANRELLAADIGVITGTVYTDLANNDSIDSIVNTSGATVNDPTLDNVVVRLYNDNDGNGILDTGAGDTLEGTFTTGADGVFRFDNLSAGDYLLDQDPVAGLISPAAAVPVVVVDADGQTLVSIDDFTTGAQSLTVASSADPDATDSASGANILGGERDLKLINQVGADSATLSISAQLNYATELGVVAQAVVQYDGVDGSENLDATGLGSVSLDQAEQGAGVVLGAFADLAGGEVNVVIYTDANNASEATISIPVSAVIEEIFVPFDTFTTLGGATGPADFSDVGAIEAIIQGVASMDSRVSVIKSLAPVEVEQNLVNFDPVSVGGTVFRDTDNDGMKGGSEPGIVGVDINLYQDTDNSGDLDTNVDTFIGTTVTIAGGNYVFTDLVPGEYLIQIPASEFTAGQPLFGSVASTGLNPVPDPDDDVDSDNNGSDVDGLGIVSSAITLVSLGEPIDDGDVDPNTNLTVDFGVVAETDLAIEKELMTQGPTAGEEAVFRITVRNNGDSVANNVEILDAIPAGLTYNRVENVTAGVNVSVSGTTVTATVASMAINEEVTFDIVVDIPSSTTGTAIINEATVTSDELESDTSNNSDTATVPIAIVTDLRLEKSASLATVASGGALTYTLTVTNDGPSDATGVVVTDTLPGDVTFNAGSVNGNAALVSEAGGVVTATVGNIASGASQTITIVVDVASNAGATLTNTATVTNSPDTDDNTANDTDSVDVAVERQVDVEITKTVSASPLAGGTATFTFVVENKGPGDARGITVTDTLASEFTFSSLNAGTSGATLTSVAGSPDLEFALGTIAANGTATFTIDVLIDASVTSGASISNTAVVDTTDTDTDPDNNTSTIPVVVTRQVDLHVEKDDNVTNGIPGQPIQYTITVTNNGVSDASGVQIVDTLPAELTVTAIDADGANFVNANGVITFNIGDLAVDGSRTVTITGTIDDSATGDLTNDVTVDSTEPDADTIDNSDQVVTPLTPEFDLLLTKTGPATITPGQDLTYTIVVSNTNGPSDATGVTVVDTLPAGTTFVSGLVNGVAPTVNGDQITFDFGTVAANGARTATLTVRTDAASTGTLTNTAVATADPGETNADNNTDDAVTTLVPDVDLTVAKTVSDTTAEVGDSLTYTIVVSNLGGSTATGVEATDTLPGNFVFTSGTGPNGADLSVNGNEVDVTIGTLAAGATATFTITGTISANASGVLTNSVTVETPLTETSTTNNSATATTTIDNLGASISGAVFEDLDGDKIQDDDELGIPNVRITLTGTDVLGNPVTEVTTTNAQGKYSFENLRAGTYQVTETQPTDRTDGGQVLGTVNSNTTGTIPEVDVFELSLGPNEQAIDFIFAEGEQIASKRRYLSSAMLPNLFGI</sequence>
<reference evidence="7 8" key="1">
    <citation type="submission" date="2019-02" db="EMBL/GenBank/DDBJ databases">
        <title>Deep-cultivation of Planctomycetes and their phenomic and genomic characterization uncovers novel biology.</title>
        <authorList>
            <person name="Wiegand S."/>
            <person name="Jogler M."/>
            <person name="Boedeker C."/>
            <person name="Pinto D."/>
            <person name="Vollmers J."/>
            <person name="Rivas-Marin E."/>
            <person name="Kohn T."/>
            <person name="Peeters S.H."/>
            <person name="Heuer A."/>
            <person name="Rast P."/>
            <person name="Oberbeckmann S."/>
            <person name="Bunk B."/>
            <person name="Jeske O."/>
            <person name="Meyerdierks A."/>
            <person name="Storesund J.E."/>
            <person name="Kallscheuer N."/>
            <person name="Luecker S."/>
            <person name="Lage O.M."/>
            <person name="Pohl T."/>
            <person name="Merkel B.J."/>
            <person name="Hornburger P."/>
            <person name="Mueller R.-W."/>
            <person name="Bruemmer F."/>
            <person name="Labrenz M."/>
            <person name="Spormann A.M."/>
            <person name="Op den Camp H."/>
            <person name="Overmann J."/>
            <person name="Amann R."/>
            <person name="Jetten M.S.M."/>
            <person name="Mascher T."/>
            <person name="Medema M.H."/>
            <person name="Devos D.P."/>
            <person name="Kaster A.-K."/>
            <person name="Ovreas L."/>
            <person name="Rohde M."/>
            <person name="Galperin M.Y."/>
            <person name="Jogler C."/>
        </authorList>
    </citation>
    <scope>NUCLEOTIDE SEQUENCE [LARGE SCALE GENOMIC DNA]</scope>
    <source>
        <strain evidence="7 8">FF011L</strain>
    </source>
</reference>
<feature type="domain" description="DUF11" evidence="5">
    <location>
        <begin position="1010"/>
        <end position="1125"/>
    </location>
</feature>
<dbReference type="Gene3D" id="2.60.40.1170">
    <property type="entry name" value="Mu homology domain, subdomain B"/>
    <property type="match status" value="1"/>
</dbReference>
<dbReference type="PANTHER" id="PTHR34819">
    <property type="entry name" value="LARGE CYSTEINE-RICH PERIPLASMIC PROTEIN OMCB"/>
    <property type="match status" value="1"/>
</dbReference>
<dbReference type="NCBIfam" id="TIGR01451">
    <property type="entry name" value="B_ant_repeat"/>
    <property type="match status" value="6"/>
</dbReference>
<keyword evidence="2" id="KW-0964">Secreted</keyword>
<dbReference type="SUPFAM" id="SSF49478">
    <property type="entry name" value="Cna protein B-type domain"/>
    <property type="match status" value="2"/>
</dbReference>
<dbReference type="KEGG" id="rml:FF011L_36350"/>
<proteinExistence type="predicted"/>
<comment type="subcellular location">
    <subcellularLocation>
        <location evidence="1">Secreted</location>
    </subcellularLocation>
</comment>
<gene>
    <name evidence="7" type="primary">sdrF</name>
    <name evidence="7" type="ORF">FF011L_36350</name>
</gene>
<feature type="domain" description="SD-repeat containing protein B" evidence="6">
    <location>
        <begin position="1260"/>
        <end position="1368"/>
    </location>
</feature>
<dbReference type="SUPFAM" id="SSF117074">
    <property type="entry name" value="Hypothetical protein PA1324"/>
    <property type="match status" value="1"/>
</dbReference>
<evidence type="ECO:0000259" key="5">
    <source>
        <dbReference type="Pfam" id="PF01345"/>
    </source>
</evidence>
<dbReference type="GO" id="GO:0005576">
    <property type="term" value="C:extracellular region"/>
    <property type="evidence" value="ECO:0007669"/>
    <property type="project" value="UniProtKB-SubCell"/>
</dbReference>
<dbReference type="Gene3D" id="2.60.40.10">
    <property type="entry name" value="Immunoglobulins"/>
    <property type="match status" value="6"/>
</dbReference>
<evidence type="ECO:0000313" key="8">
    <source>
        <dbReference type="Proteomes" id="UP000320672"/>
    </source>
</evidence>
<feature type="domain" description="DUF11" evidence="5">
    <location>
        <begin position="503"/>
        <end position="623"/>
    </location>
</feature>
<dbReference type="Proteomes" id="UP000320672">
    <property type="component" value="Chromosome"/>
</dbReference>
<evidence type="ECO:0000256" key="3">
    <source>
        <dbReference type="ARBA" id="ARBA00022729"/>
    </source>
</evidence>
<evidence type="ECO:0000313" key="7">
    <source>
        <dbReference type="EMBL" id="QDS94853.1"/>
    </source>
</evidence>
<evidence type="ECO:0000256" key="2">
    <source>
        <dbReference type="ARBA" id="ARBA00022525"/>
    </source>
</evidence>
<dbReference type="RefSeq" id="WP_145352804.1">
    <property type="nucleotide sequence ID" value="NZ_CP036262.1"/>
</dbReference>
<feature type="domain" description="DUF11" evidence="5">
    <location>
        <begin position="757"/>
        <end position="877"/>
    </location>
</feature>
<feature type="domain" description="SD-repeat containing protein B" evidence="6">
    <location>
        <begin position="351"/>
        <end position="425"/>
    </location>
</feature>
<accession>A0A517MIZ2</accession>
<dbReference type="InterPro" id="IPR013783">
    <property type="entry name" value="Ig-like_fold"/>
</dbReference>
<feature type="domain" description="DUF11" evidence="5">
    <location>
        <begin position="886"/>
        <end position="1001"/>
    </location>
</feature>
<evidence type="ECO:0000256" key="1">
    <source>
        <dbReference type="ARBA" id="ARBA00004613"/>
    </source>
</evidence>
<dbReference type="InterPro" id="IPR001434">
    <property type="entry name" value="OmcB-like_DUF11"/>
</dbReference>
<dbReference type="InterPro" id="IPR033764">
    <property type="entry name" value="Sdr_B"/>
</dbReference>